<evidence type="ECO:0000256" key="1">
    <source>
        <dbReference type="SAM" id="MobiDB-lite"/>
    </source>
</evidence>
<comment type="caution">
    <text evidence="2">The sequence shown here is derived from an EMBL/GenBank/DDBJ whole genome shotgun (WGS) entry which is preliminary data.</text>
</comment>
<dbReference type="AlphaFoldDB" id="A0AAJ0H7I3"/>
<gene>
    <name evidence="2" type="ORF">B0T25DRAFT_559768</name>
</gene>
<evidence type="ECO:0000313" key="2">
    <source>
        <dbReference type="EMBL" id="KAK3342004.1"/>
    </source>
</evidence>
<accession>A0AAJ0H7I3</accession>
<reference evidence="2" key="1">
    <citation type="journal article" date="2023" name="Mol. Phylogenet. Evol.">
        <title>Genome-scale phylogeny and comparative genomics of the fungal order Sordariales.</title>
        <authorList>
            <person name="Hensen N."/>
            <person name="Bonometti L."/>
            <person name="Westerberg I."/>
            <person name="Brannstrom I.O."/>
            <person name="Guillou S."/>
            <person name="Cros-Aarteil S."/>
            <person name="Calhoun S."/>
            <person name="Haridas S."/>
            <person name="Kuo A."/>
            <person name="Mondo S."/>
            <person name="Pangilinan J."/>
            <person name="Riley R."/>
            <person name="LaButti K."/>
            <person name="Andreopoulos B."/>
            <person name="Lipzen A."/>
            <person name="Chen C."/>
            <person name="Yan M."/>
            <person name="Daum C."/>
            <person name="Ng V."/>
            <person name="Clum A."/>
            <person name="Steindorff A."/>
            <person name="Ohm R.A."/>
            <person name="Martin F."/>
            <person name="Silar P."/>
            <person name="Natvig D.O."/>
            <person name="Lalanne C."/>
            <person name="Gautier V."/>
            <person name="Ament-Velasquez S.L."/>
            <person name="Kruys A."/>
            <person name="Hutchinson M.I."/>
            <person name="Powell A.J."/>
            <person name="Barry K."/>
            <person name="Miller A.N."/>
            <person name="Grigoriev I.V."/>
            <person name="Debuchy R."/>
            <person name="Gladieux P."/>
            <person name="Hiltunen Thoren M."/>
            <person name="Johannesson H."/>
        </authorList>
    </citation>
    <scope>NUCLEOTIDE SEQUENCE</scope>
    <source>
        <strain evidence="2">CBS 955.72</strain>
    </source>
</reference>
<keyword evidence="3" id="KW-1185">Reference proteome</keyword>
<protein>
    <submittedName>
        <fullName evidence="2">Uncharacterized protein</fullName>
    </submittedName>
</protein>
<feature type="region of interest" description="Disordered" evidence="1">
    <location>
        <begin position="25"/>
        <end position="56"/>
    </location>
</feature>
<name>A0AAJ0H7I3_9PEZI</name>
<proteinExistence type="predicted"/>
<sequence length="101" mass="11102">MQSFPSHFLFMVSAGANAYMVPHLLRRSPPSDPPAPKLPRHMNPSSDPHSHQHHQLASLVGTHFHRYDEVHGSIPCGGMRISFCLSSECSMHADGTLSSKS</sequence>
<organism evidence="2 3">
    <name type="scientific">Lasiosphaeria hispida</name>
    <dbReference type="NCBI Taxonomy" id="260671"/>
    <lineage>
        <taxon>Eukaryota</taxon>
        <taxon>Fungi</taxon>
        <taxon>Dikarya</taxon>
        <taxon>Ascomycota</taxon>
        <taxon>Pezizomycotina</taxon>
        <taxon>Sordariomycetes</taxon>
        <taxon>Sordariomycetidae</taxon>
        <taxon>Sordariales</taxon>
        <taxon>Lasiosphaeriaceae</taxon>
        <taxon>Lasiosphaeria</taxon>
    </lineage>
</organism>
<evidence type="ECO:0000313" key="3">
    <source>
        <dbReference type="Proteomes" id="UP001275084"/>
    </source>
</evidence>
<dbReference type="EMBL" id="JAUIQD010000008">
    <property type="protein sequence ID" value="KAK3342004.1"/>
    <property type="molecule type" value="Genomic_DNA"/>
</dbReference>
<reference evidence="2" key="2">
    <citation type="submission" date="2023-06" db="EMBL/GenBank/DDBJ databases">
        <authorList>
            <consortium name="Lawrence Berkeley National Laboratory"/>
            <person name="Haridas S."/>
            <person name="Hensen N."/>
            <person name="Bonometti L."/>
            <person name="Westerberg I."/>
            <person name="Brannstrom I.O."/>
            <person name="Guillou S."/>
            <person name="Cros-Aarteil S."/>
            <person name="Calhoun S."/>
            <person name="Kuo A."/>
            <person name="Mondo S."/>
            <person name="Pangilinan J."/>
            <person name="Riley R."/>
            <person name="Labutti K."/>
            <person name="Andreopoulos B."/>
            <person name="Lipzen A."/>
            <person name="Chen C."/>
            <person name="Yanf M."/>
            <person name="Daum C."/>
            <person name="Ng V."/>
            <person name="Clum A."/>
            <person name="Steindorff A."/>
            <person name="Ohm R."/>
            <person name="Martin F."/>
            <person name="Silar P."/>
            <person name="Natvig D."/>
            <person name="Lalanne C."/>
            <person name="Gautier V."/>
            <person name="Ament-Velasquez S.L."/>
            <person name="Kruys A."/>
            <person name="Hutchinson M.I."/>
            <person name="Powell A.J."/>
            <person name="Barry K."/>
            <person name="Miller A.N."/>
            <person name="Grigoriev I.V."/>
            <person name="Debuchy R."/>
            <person name="Gladieux P."/>
            <person name="Thoren M.H."/>
            <person name="Johannesson H."/>
        </authorList>
    </citation>
    <scope>NUCLEOTIDE SEQUENCE</scope>
    <source>
        <strain evidence="2">CBS 955.72</strain>
    </source>
</reference>
<dbReference type="Proteomes" id="UP001275084">
    <property type="component" value="Unassembled WGS sequence"/>
</dbReference>